<comment type="caution">
    <text evidence="1">The sequence shown here is derived from an EMBL/GenBank/DDBJ whole genome shotgun (WGS) entry which is preliminary data.</text>
</comment>
<gene>
    <name evidence="1" type="ORF">A6J77_007655</name>
</gene>
<sequence length="189" mass="21898">MTRGDFMANLDTIKKLYKDYPEMPYINPDRDFDTFMDKLNVQKEHLVPKRNMERTEEGLLPGHIILLWRLDLGTFSTESAIPRYFEYLYGIHALDDLDRFIEEGLAYQMSAKETLYLVNAGTLKKILKNAGLSGYSALKKDELVKYVQDQISEEDLAPQMPMIAYQTTERGHELVEKYDGIIQRHGPKG</sequence>
<proteinExistence type="predicted"/>
<dbReference type="Proteomes" id="UP000192813">
    <property type="component" value="Unassembled WGS sequence"/>
</dbReference>
<reference evidence="2" key="1">
    <citation type="submission" date="2017-12" db="EMBL/GenBank/DDBJ databases">
        <title>FDA dAtabase for Regulatory Grade micrObial Sequences (FDA-ARGOS): Supporting development and validation of Infectious Disease Dx tests.</title>
        <authorList>
            <person name="Hoffmann M."/>
            <person name="Allard M."/>
            <person name="Evans P."/>
            <person name="Brown E."/>
            <person name="Tallon L."/>
            <person name="Sadzewicz L."/>
            <person name="Sengamalay N."/>
            <person name="Ott S."/>
            <person name="Godinez A."/>
            <person name="Nagaraj S."/>
            <person name="Vavikolanu K."/>
            <person name="Aluvathingal J."/>
            <person name="Nadendla S."/>
            <person name="Sichtig H."/>
        </authorList>
    </citation>
    <scope>NUCLEOTIDE SEQUENCE [LARGE SCALE GENOMIC DNA]</scope>
    <source>
        <strain evidence="2">FDAARGOS_249</strain>
    </source>
</reference>
<protein>
    <recommendedName>
        <fullName evidence="3">Rho termination factor N-terminal domain-containing protein</fullName>
    </recommendedName>
</protein>
<evidence type="ECO:0000313" key="1">
    <source>
        <dbReference type="EMBL" id="PNL92110.1"/>
    </source>
</evidence>
<name>A0A2J9PQ49_9LACT</name>
<dbReference type="EMBL" id="NBTM02000001">
    <property type="protein sequence ID" value="PNL92110.1"/>
    <property type="molecule type" value="Genomic_DNA"/>
</dbReference>
<accession>A0A2J9PQ49</accession>
<organism evidence="1 2">
    <name type="scientific">Aerococcus viridans</name>
    <dbReference type="NCBI Taxonomy" id="1377"/>
    <lineage>
        <taxon>Bacteria</taxon>
        <taxon>Bacillati</taxon>
        <taxon>Bacillota</taxon>
        <taxon>Bacilli</taxon>
        <taxon>Lactobacillales</taxon>
        <taxon>Aerococcaceae</taxon>
        <taxon>Aerococcus</taxon>
    </lineage>
</organism>
<evidence type="ECO:0000313" key="2">
    <source>
        <dbReference type="Proteomes" id="UP000192813"/>
    </source>
</evidence>
<evidence type="ECO:0008006" key="3">
    <source>
        <dbReference type="Google" id="ProtNLM"/>
    </source>
</evidence>
<dbReference type="AlphaFoldDB" id="A0A2J9PQ49"/>